<evidence type="ECO:0000313" key="9">
    <source>
        <dbReference type="EMBL" id="HER44107.1"/>
    </source>
</evidence>
<dbReference type="InterPro" id="IPR036510">
    <property type="entry name" value="Ribosomal_bS20_sf"/>
</dbReference>
<dbReference type="AlphaFoldDB" id="A0A7V2AVQ1"/>
<feature type="region of interest" description="Disordered" evidence="8">
    <location>
        <begin position="1"/>
        <end position="26"/>
    </location>
</feature>
<evidence type="ECO:0000256" key="6">
    <source>
        <dbReference type="ARBA" id="ARBA00035136"/>
    </source>
</evidence>
<gene>
    <name evidence="7 9" type="primary">rpsT</name>
    <name evidence="9" type="ORF">ENO08_06575</name>
</gene>
<comment type="caution">
    <text evidence="9">The sequence shown here is derived from an EMBL/GenBank/DDBJ whole genome shotgun (WGS) entry which is preliminary data.</text>
</comment>
<dbReference type="PANTHER" id="PTHR33398:SF1">
    <property type="entry name" value="SMALL RIBOSOMAL SUBUNIT PROTEIN BS20C"/>
    <property type="match status" value="1"/>
</dbReference>
<comment type="function">
    <text evidence="7">Binds directly to 16S ribosomal RNA.</text>
</comment>
<evidence type="ECO:0000256" key="4">
    <source>
        <dbReference type="ARBA" id="ARBA00022980"/>
    </source>
</evidence>
<dbReference type="Gene3D" id="1.20.58.110">
    <property type="entry name" value="Ribosomal protein S20"/>
    <property type="match status" value="1"/>
</dbReference>
<feature type="compositionally biased region" description="Basic and acidic residues" evidence="8">
    <location>
        <begin position="1"/>
        <end position="18"/>
    </location>
</feature>
<dbReference type="GO" id="GO:0006412">
    <property type="term" value="P:translation"/>
    <property type="evidence" value="ECO:0007669"/>
    <property type="project" value="UniProtKB-UniRule"/>
</dbReference>
<evidence type="ECO:0000256" key="8">
    <source>
        <dbReference type="SAM" id="MobiDB-lite"/>
    </source>
</evidence>
<evidence type="ECO:0000256" key="2">
    <source>
        <dbReference type="ARBA" id="ARBA00022730"/>
    </source>
</evidence>
<evidence type="ECO:0000256" key="3">
    <source>
        <dbReference type="ARBA" id="ARBA00022884"/>
    </source>
</evidence>
<keyword evidence="5 7" id="KW-0687">Ribonucleoprotein</keyword>
<dbReference type="GO" id="GO:0070181">
    <property type="term" value="F:small ribosomal subunit rRNA binding"/>
    <property type="evidence" value="ECO:0007669"/>
    <property type="project" value="TreeGrafter"/>
</dbReference>
<dbReference type="GO" id="GO:0005829">
    <property type="term" value="C:cytosol"/>
    <property type="evidence" value="ECO:0007669"/>
    <property type="project" value="TreeGrafter"/>
</dbReference>
<dbReference type="Pfam" id="PF01649">
    <property type="entry name" value="Ribosomal_S20p"/>
    <property type="match status" value="1"/>
</dbReference>
<dbReference type="NCBIfam" id="TIGR00029">
    <property type="entry name" value="S20"/>
    <property type="match status" value="1"/>
</dbReference>
<organism evidence="9">
    <name type="scientific">Eiseniibacteriota bacterium</name>
    <dbReference type="NCBI Taxonomy" id="2212470"/>
    <lineage>
        <taxon>Bacteria</taxon>
        <taxon>Candidatus Eiseniibacteriota</taxon>
    </lineage>
</organism>
<dbReference type="SUPFAM" id="SSF46992">
    <property type="entry name" value="Ribosomal protein S20"/>
    <property type="match status" value="1"/>
</dbReference>
<proteinExistence type="inferred from homology"/>
<protein>
    <recommendedName>
        <fullName evidence="6 7">Small ribosomal subunit protein bS20</fullName>
    </recommendedName>
</protein>
<keyword evidence="4 7" id="KW-0689">Ribosomal protein</keyword>
<dbReference type="HAMAP" id="MF_00500">
    <property type="entry name" value="Ribosomal_bS20"/>
    <property type="match status" value="1"/>
</dbReference>
<keyword evidence="3 7" id="KW-0694">RNA-binding</keyword>
<dbReference type="GO" id="GO:0015935">
    <property type="term" value="C:small ribosomal subunit"/>
    <property type="evidence" value="ECO:0007669"/>
    <property type="project" value="TreeGrafter"/>
</dbReference>
<dbReference type="InterPro" id="IPR002583">
    <property type="entry name" value="Ribosomal_bS20"/>
</dbReference>
<dbReference type="Proteomes" id="UP000886069">
    <property type="component" value="Unassembled WGS sequence"/>
</dbReference>
<name>A0A7V2AVQ1_UNCEI</name>
<dbReference type="EMBL" id="DSEC01000468">
    <property type="protein sequence ID" value="HER44107.1"/>
    <property type="molecule type" value="Genomic_DNA"/>
</dbReference>
<reference evidence="9" key="1">
    <citation type="journal article" date="2020" name="mSystems">
        <title>Genome- and Community-Level Interaction Insights into Carbon Utilization and Element Cycling Functions of Hydrothermarchaeota in Hydrothermal Sediment.</title>
        <authorList>
            <person name="Zhou Z."/>
            <person name="Liu Y."/>
            <person name="Xu W."/>
            <person name="Pan J."/>
            <person name="Luo Z.H."/>
            <person name="Li M."/>
        </authorList>
    </citation>
    <scope>NUCLEOTIDE SEQUENCE [LARGE SCALE GENOMIC DNA]</scope>
    <source>
        <strain evidence="9">SpSt-1233</strain>
    </source>
</reference>
<sequence>MPNHKSAEKRMRQNEKRRMTNKKHRSLLRKEIKEFKAIEDSAKASESFSALASRVDKSAKMGIIHHRTAARIKSRLSKKTL</sequence>
<dbReference type="GO" id="GO:0003735">
    <property type="term" value="F:structural constituent of ribosome"/>
    <property type="evidence" value="ECO:0007669"/>
    <property type="project" value="InterPro"/>
</dbReference>
<comment type="similarity">
    <text evidence="1 7">Belongs to the bacterial ribosomal protein bS20 family.</text>
</comment>
<evidence type="ECO:0000256" key="7">
    <source>
        <dbReference type="HAMAP-Rule" id="MF_00500"/>
    </source>
</evidence>
<dbReference type="PANTHER" id="PTHR33398">
    <property type="entry name" value="30S RIBOSOMAL PROTEIN S20"/>
    <property type="match status" value="1"/>
</dbReference>
<evidence type="ECO:0000256" key="1">
    <source>
        <dbReference type="ARBA" id="ARBA00007634"/>
    </source>
</evidence>
<evidence type="ECO:0000256" key="5">
    <source>
        <dbReference type="ARBA" id="ARBA00023274"/>
    </source>
</evidence>
<accession>A0A7V2AVQ1</accession>
<keyword evidence="2 7" id="KW-0699">rRNA-binding</keyword>